<evidence type="ECO:0000313" key="2">
    <source>
        <dbReference type="Proteomes" id="UP000186895"/>
    </source>
</evidence>
<evidence type="ECO:0000313" key="1">
    <source>
        <dbReference type="EMBL" id="SIP98921.1"/>
    </source>
</evidence>
<dbReference type="EMBL" id="FTMN01000001">
    <property type="protein sequence ID" value="SIP98921.1"/>
    <property type="molecule type" value="Genomic_DNA"/>
</dbReference>
<dbReference type="STRING" id="49186.SAMN05421647_101758"/>
<protein>
    <submittedName>
        <fullName evidence="1">Thermostable hemolysin</fullName>
    </submittedName>
</protein>
<proteinExistence type="predicted"/>
<accession>A0A1N6P3H2</accession>
<reference evidence="1 2" key="1">
    <citation type="submission" date="2017-01" db="EMBL/GenBank/DDBJ databases">
        <authorList>
            <person name="Mah S.A."/>
            <person name="Swanson W.J."/>
            <person name="Moy G.W."/>
            <person name="Vacquier V.D."/>
        </authorList>
    </citation>
    <scope>NUCLEOTIDE SEQUENCE [LARGE SCALE GENOMIC DNA]</scope>
    <source>
        <strain evidence="1 2">DSM 7027</strain>
    </source>
</reference>
<sequence>MSINPPLARQPVSLSLHTQLAPQRRRVEQFIHGRFAQVHGADVHDFLPTLVSSSNTEGELTAAAGFKLASEGPLFLEAYLDQPVESCLAAFGHIQPEREKVVEVGNLATASPGRTRQLIIALAAWFDRRQLEWAVLTLTPTLINSFRRLGLEVHVLAPALLECLPVGLSDWGQYYALRPQVVAVSVPESARLLRQTSVAAVALPATQSALHPGVASHG</sequence>
<name>A0A1N6P3H2_9GAMM</name>
<gene>
    <name evidence="1" type="ORF">SAMN05421647_101758</name>
</gene>
<organism evidence="1 2">
    <name type="scientific">Marinobacterium stanieri</name>
    <dbReference type="NCBI Taxonomy" id="49186"/>
    <lineage>
        <taxon>Bacteria</taxon>
        <taxon>Pseudomonadati</taxon>
        <taxon>Pseudomonadota</taxon>
        <taxon>Gammaproteobacteria</taxon>
        <taxon>Oceanospirillales</taxon>
        <taxon>Oceanospirillaceae</taxon>
        <taxon>Marinobacterium</taxon>
    </lineage>
</organism>
<dbReference type="eggNOG" id="ENOG5032S9B">
    <property type="taxonomic scope" value="Bacteria"/>
</dbReference>
<dbReference type="Pfam" id="PF12261">
    <property type="entry name" value="T_hemolysin"/>
    <property type="match status" value="1"/>
</dbReference>
<dbReference type="AlphaFoldDB" id="A0A1N6P3H2"/>
<dbReference type="Proteomes" id="UP000186895">
    <property type="component" value="Unassembled WGS sequence"/>
</dbReference>
<dbReference type="InterPro" id="IPR022050">
    <property type="entry name" value="T_hemolysin"/>
</dbReference>
<dbReference type="RefSeq" id="WP_175611960.1">
    <property type="nucleotide sequence ID" value="NZ_FTMN01000001.1"/>
</dbReference>
<keyword evidence="2" id="KW-1185">Reference proteome</keyword>